<dbReference type="AlphaFoldDB" id="A0A914XAI9"/>
<evidence type="ECO:0000313" key="2">
    <source>
        <dbReference type="WBParaSite" id="PSAMB.scaffold7114size8205.g29660.t1"/>
    </source>
</evidence>
<dbReference type="PANTHER" id="PTHR47510">
    <property type="entry name" value="REVERSE TRANSCRIPTASE DOMAIN-CONTAINING PROTEIN"/>
    <property type="match status" value="1"/>
</dbReference>
<sequence length="152" mass="16871">MEAKRAVKQMIAATKSAHYEDLYQKLSTREGEKAVYRLACARNATTKDIQIVKTIKDSNGMALRRENKIRERWGEYFHTLLNEENAQDACDEMPSVSSPIPAITKAEVGLALQKMKNAKAVGLGGNPAEAWKACGTTGVTWLTALFNRILEN</sequence>
<name>A0A914XAI9_9BILA</name>
<dbReference type="PANTHER" id="PTHR47510:SF3">
    <property type="entry name" value="ENDO_EXONUCLEASE_PHOSPHATASE DOMAIN-CONTAINING PROTEIN"/>
    <property type="match status" value="1"/>
</dbReference>
<evidence type="ECO:0000313" key="1">
    <source>
        <dbReference type="Proteomes" id="UP000887566"/>
    </source>
</evidence>
<reference evidence="2" key="1">
    <citation type="submission" date="2022-11" db="UniProtKB">
        <authorList>
            <consortium name="WormBaseParasite"/>
        </authorList>
    </citation>
    <scope>IDENTIFICATION</scope>
</reference>
<keyword evidence="1" id="KW-1185">Reference proteome</keyword>
<dbReference type="Proteomes" id="UP000887566">
    <property type="component" value="Unplaced"/>
</dbReference>
<dbReference type="WBParaSite" id="PSAMB.scaffold7114size8205.g29660.t1">
    <property type="protein sequence ID" value="PSAMB.scaffold7114size8205.g29660.t1"/>
    <property type="gene ID" value="PSAMB.scaffold7114size8205.g29660"/>
</dbReference>
<protein>
    <submittedName>
        <fullName evidence="2">Uncharacterized protein</fullName>
    </submittedName>
</protein>
<proteinExistence type="predicted"/>
<accession>A0A914XAI9</accession>
<organism evidence="1 2">
    <name type="scientific">Plectus sambesii</name>
    <dbReference type="NCBI Taxonomy" id="2011161"/>
    <lineage>
        <taxon>Eukaryota</taxon>
        <taxon>Metazoa</taxon>
        <taxon>Ecdysozoa</taxon>
        <taxon>Nematoda</taxon>
        <taxon>Chromadorea</taxon>
        <taxon>Plectida</taxon>
        <taxon>Plectina</taxon>
        <taxon>Plectoidea</taxon>
        <taxon>Plectidae</taxon>
        <taxon>Plectus</taxon>
    </lineage>
</organism>